<dbReference type="Proteomes" id="UP000521872">
    <property type="component" value="Unassembled WGS sequence"/>
</dbReference>
<feature type="transmembrane region" description="Helical" evidence="5">
    <location>
        <begin position="43"/>
        <end position="68"/>
    </location>
</feature>
<dbReference type="PANTHER" id="PTHR23501">
    <property type="entry name" value="MAJOR FACILITATOR SUPERFAMILY"/>
    <property type="match status" value="1"/>
</dbReference>
<evidence type="ECO:0000313" key="8">
    <source>
        <dbReference type="Proteomes" id="UP000521872"/>
    </source>
</evidence>
<dbReference type="PROSITE" id="PS50850">
    <property type="entry name" value="MFS"/>
    <property type="match status" value="1"/>
</dbReference>
<reference evidence="7 8" key="1">
    <citation type="submission" date="2019-12" db="EMBL/GenBank/DDBJ databases">
        <authorList>
            <person name="Floudas D."/>
            <person name="Bentzer J."/>
            <person name="Ahren D."/>
            <person name="Johansson T."/>
            <person name="Persson P."/>
            <person name="Tunlid A."/>
        </authorList>
    </citation>
    <scope>NUCLEOTIDE SEQUENCE [LARGE SCALE GENOMIC DNA]</scope>
    <source>
        <strain evidence="7 8">CBS 102.39</strain>
    </source>
</reference>
<name>A0A8H4R7H9_9AGAR</name>
<feature type="transmembrane region" description="Helical" evidence="5">
    <location>
        <begin position="508"/>
        <end position="526"/>
    </location>
</feature>
<dbReference type="Gene3D" id="1.20.1250.20">
    <property type="entry name" value="MFS general substrate transporter like domains"/>
    <property type="match status" value="1"/>
</dbReference>
<dbReference type="Gene3D" id="1.20.1720.10">
    <property type="entry name" value="Multidrug resistance protein D"/>
    <property type="match status" value="1"/>
</dbReference>
<comment type="caution">
    <text evidence="7">The sequence shown here is derived from an EMBL/GenBank/DDBJ whole genome shotgun (WGS) entry which is preliminary data.</text>
</comment>
<feature type="transmembrane region" description="Helical" evidence="5">
    <location>
        <begin position="338"/>
        <end position="361"/>
    </location>
</feature>
<gene>
    <name evidence="7" type="ORF">D9613_001285</name>
</gene>
<dbReference type="PANTHER" id="PTHR23501:SF102">
    <property type="entry name" value="DRUG TRANSPORTER, PUTATIVE (AFU_ORTHOLOGUE AFUA_3G08530)-RELATED"/>
    <property type="match status" value="1"/>
</dbReference>
<evidence type="ECO:0000256" key="5">
    <source>
        <dbReference type="SAM" id="Phobius"/>
    </source>
</evidence>
<dbReference type="AlphaFoldDB" id="A0A8H4R7H9"/>
<sequence length="573" mass="60650">MSSGNVSAEKVVDVKSAAATQVRGVSEGTKDASSSEFKRDFRFWMIFVALCCCTLLSALDLGGIGTAGPTIVHALNGSDFTWVASAYALAAAAFIPLSGNVSQMLGRRIVILGGIVIFAVGSAVCGSAHNLAVLIVGRAIQGVGAGAIQALSSIIITDLVPLRERGVYAGVTGLIWTTGSATGPFIAGGLSQHATWRWLFYLNLPLSGLALLVVGTFLHLKKPEGSVWNKLAKVDWVGNVLVMASTCSCMIALTFGGIRFPWSSAKVLAPLIVGIFGFAITLFYEAKWPKNPVIPLRVLSNRTSSAGYVATFVQGMVTLGVGFYLPTWFQAVKGATPVLSGVYFLPLAATISPSAIVQGIIVSKTGYYRTVNLFGWCITLLGVGLLVSLKHSTSIGLVVLYQLFMGVGMGFLYSTTFPVLAPLPLSDNGAAVAFITFLRQFSQAWGVAIGGTILQNALKSRIPTSVLGQEGVQQSGQIAYAIVPLISGLGDPLKDQVQQAFVDSFRRVWIAFTACSAVGTLSLFVMKNYPLKKTVDGKWGINRDRKSAKVDQCASAKVVEQANGEKEKEKQAV</sequence>
<dbReference type="GO" id="GO:0022857">
    <property type="term" value="F:transmembrane transporter activity"/>
    <property type="evidence" value="ECO:0007669"/>
    <property type="project" value="InterPro"/>
</dbReference>
<feature type="transmembrane region" description="Helical" evidence="5">
    <location>
        <begin position="306"/>
        <end position="326"/>
    </location>
</feature>
<feature type="domain" description="Major facilitator superfamily (MFS) profile" evidence="6">
    <location>
        <begin position="46"/>
        <end position="531"/>
    </location>
</feature>
<evidence type="ECO:0000259" key="6">
    <source>
        <dbReference type="PROSITE" id="PS50850"/>
    </source>
</evidence>
<keyword evidence="8" id="KW-1185">Reference proteome</keyword>
<feature type="transmembrane region" description="Helical" evidence="5">
    <location>
        <begin position="199"/>
        <end position="220"/>
    </location>
</feature>
<protein>
    <recommendedName>
        <fullName evidence="6">Major facilitator superfamily (MFS) profile domain-containing protein</fullName>
    </recommendedName>
</protein>
<evidence type="ECO:0000256" key="1">
    <source>
        <dbReference type="ARBA" id="ARBA00004141"/>
    </source>
</evidence>
<dbReference type="InterPro" id="IPR011701">
    <property type="entry name" value="MFS"/>
</dbReference>
<dbReference type="EMBL" id="JAACJL010000001">
    <property type="protein sequence ID" value="KAF4623793.1"/>
    <property type="molecule type" value="Genomic_DNA"/>
</dbReference>
<feature type="transmembrane region" description="Helical" evidence="5">
    <location>
        <begin position="267"/>
        <end position="286"/>
    </location>
</feature>
<dbReference type="InterPro" id="IPR036259">
    <property type="entry name" value="MFS_trans_sf"/>
</dbReference>
<feature type="transmembrane region" description="Helical" evidence="5">
    <location>
        <begin position="240"/>
        <end position="260"/>
    </location>
</feature>
<evidence type="ECO:0000256" key="3">
    <source>
        <dbReference type="ARBA" id="ARBA00022989"/>
    </source>
</evidence>
<dbReference type="InterPro" id="IPR020846">
    <property type="entry name" value="MFS_dom"/>
</dbReference>
<keyword evidence="4 5" id="KW-0472">Membrane</keyword>
<organism evidence="7 8">
    <name type="scientific">Agrocybe pediades</name>
    <dbReference type="NCBI Taxonomy" id="84607"/>
    <lineage>
        <taxon>Eukaryota</taxon>
        <taxon>Fungi</taxon>
        <taxon>Dikarya</taxon>
        <taxon>Basidiomycota</taxon>
        <taxon>Agaricomycotina</taxon>
        <taxon>Agaricomycetes</taxon>
        <taxon>Agaricomycetidae</taxon>
        <taxon>Agaricales</taxon>
        <taxon>Agaricineae</taxon>
        <taxon>Strophariaceae</taxon>
        <taxon>Agrocybe</taxon>
    </lineage>
</organism>
<evidence type="ECO:0000313" key="7">
    <source>
        <dbReference type="EMBL" id="KAF4623793.1"/>
    </source>
</evidence>
<feature type="transmembrane region" description="Helical" evidence="5">
    <location>
        <begin position="167"/>
        <end position="187"/>
    </location>
</feature>
<feature type="transmembrane region" description="Helical" evidence="5">
    <location>
        <begin position="80"/>
        <end position="97"/>
    </location>
</feature>
<feature type="transmembrane region" description="Helical" evidence="5">
    <location>
        <begin position="394"/>
        <end position="413"/>
    </location>
</feature>
<comment type="subcellular location">
    <subcellularLocation>
        <location evidence="1">Membrane</location>
        <topology evidence="1">Multi-pass membrane protein</topology>
    </subcellularLocation>
</comment>
<keyword evidence="2 5" id="KW-0812">Transmembrane</keyword>
<keyword evidence="3 5" id="KW-1133">Transmembrane helix</keyword>
<proteinExistence type="predicted"/>
<dbReference type="Pfam" id="PF07690">
    <property type="entry name" value="MFS_1"/>
    <property type="match status" value="1"/>
</dbReference>
<feature type="transmembrane region" description="Helical" evidence="5">
    <location>
        <begin position="109"/>
        <end position="129"/>
    </location>
</feature>
<feature type="transmembrane region" description="Helical" evidence="5">
    <location>
        <begin position="367"/>
        <end position="387"/>
    </location>
</feature>
<evidence type="ECO:0000256" key="4">
    <source>
        <dbReference type="ARBA" id="ARBA00023136"/>
    </source>
</evidence>
<dbReference type="SUPFAM" id="SSF103473">
    <property type="entry name" value="MFS general substrate transporter"/>
    <property type="match status" value="1"/>
</dbReference>
<dbReference type="GO" id="GO:0005886">
    <property type="term" value="C:plasma membrane"/>
    <property type="evidence" value="ECO:0007669"/>
    <property type="project" value="TreeGrafter"/>
</dbReference>
<evidence type="ECO:0000256" key="2">
    <source>
        <dbReference type="ARBA" id="ARBA00022692"/>
    </source>
</evidence>
<accession>A0A8H4R7H9</accession>